<gene>
    <name evidence="9" type="primary">int-Tn_4</name>
    <name evidence="9" type="ORF">DSM106044_04776</name>
</gene>
<evidence type="ECO:0000256" key="3">
    <source>
        <dbReference type="ARBA" id="ARBA00022908"/>
    </source>
</evidence>
<dbReference type="InterPro" id="IPR011010">
    <property type="entry name" value="DNA_brk_join_enz"/>
</dbReference>
<keyword evidence="4 6" id="KW-0238">DNA-binding</keyword>
<keyword evidence="5" id="KW-0233">DNA recombination</keyword>
<dbReference type="GO" id="GO:0006310">
    <property type="term" value="P:DNA recombination"/>
    <property type="evidence" value="ECO:0007669"/>
    <property type="project" value="UniProtKB-KW"/>
</dbReference>
<organism evidence="9 10">
    <name type="scientific">Robinsoniella peoriensis</name>
    <dbReference type="NCBI Taxonomy" id="180332"/>
    <lineage>
        <taxon>Bacteria</taxon>
        <taxon>Bacillati</taxon>
        <taxon>Bacillota</taxon>
        <taxon>Clostridia</taxon>
        <taxon>Lachnospirales</taxon>
        <taxon>Lachnospiraceae</taxon>
        <taxon>Robinsoniella</taxon>
    </lineage>
</organism>
<dbReference type="Pfam" id="PF14659">
    <property type="entry name" value="Phage_int_SAM_3"/>
    <property type="match status" value="1"/>
</dbReference>
<proteinExistence type="inferred from homology"/>
<reference evidence="9 10" key="1">
    <citation type="journal article" date="2019" name="Anaerobe">
        <title>Detection of Robinsoniella peoriensis in multiple bone samples of a trauma patient.</title>
        <authorList>
            <person name="Schrottner P."/>
            <person name="Hartwich K."/>
            <person name="Bunk B."/>
            <person name="Schober I."/>
            <person name="Helbig S."/>
            <person name="Rudolph W.W."/>
            <person name="Gunzer F."/>
        </authorList>
    </citation>
    <scope>NUCLEOTIDE SEQUENCE [LARGE SCALE GENOMIC DNA]</scope>
    <source>
        <strain evidence="9 10">DSM 106044</strain>
    </source>
</reference>
<dbReference type="Gene3D" id="1.10.443.10">
    <property type="entry name" value="Intergrase catalytic core"/>
    <property type="match status" value="1"/>
</dbReference>
<dbReference type="GO" id="GO:0003677">
    <property type="term" value="F:DNA binding"/>
    <property type="evidence" value="ECO:0007669"/>
    <property type="project" value="UniProtKB-UniRule"/>
</dbReference>
<evidence type="ECO:0000256" key="6">
    <source>
        <dbReference type="PROSITE-ProRule" id="PRU01248"/>
    </source>
</evidence>
<accession>A0A4U8Q294</accession>
<dbReference type="RefSeq" id="WP_138003844.1">
    <property type="nucleotide sequence ID" value="NZ_QGQD01000096.1"/>
</dbReference>
<name>A0A4U8Q294_9FIRM</name>
<evidence type="ECO:0000259" key="7">
    <source>
        <dbReference type="PROSITE" id="PS51898"/>
    </source>
</evidence>
<keyword evidence="3" id="KW-0229">DNA integration</keyword>
<evidence type="ECO:0000313" key="9">
    <source>
        <dbReference type="EMBL" id="TLC98438.1"/>
    </source>
</evidence>
<dbReference type="PANTHER" id="PTHR30349">
    <property type="entry name" value="PHAGE INTEGRASE-RELATED"/>
    <property type="match status" value="1"/>
</dbReference>
<dbReference type="SUPFAM" id="SSF56349">
    <property type="entry name" value="DNA breaking-rejoining enzymes"/>
    <property type="match status" value="1"/>
</dbReference>
<dbReference type="InterPro" id="IPR013762">
    <property type="entry name" value="Integrase-like_cat_sf"/>
</dbReference>
<dbReference type="InterPro" id="IPR050090">
    <property type="entry name" value="Tyrosine_recombinase_XerCD"/>
</dbReference>
<evidence type="ECO:0000256" key="1">
    <source>
        <dbReference type="ARBA" id="ARBA00003283"/>
    </source>
</evidence>
<dbReference type="AlphaFoldDB" id="A0A4U8Q294"/>
<evidence type="ECO:0000256" key="4">
    <source>
        <dbReference type="ARBA" id="ARBA00023125"/>
    </source>
</evidence>
<dbReference type="InterPro" id="IPR002104">
    <property type="entry name" value="Integrase_catalytic"/>
</dbReference>
<comment type="similarity">
    <text evidence="2">Belongs to the 'phage' integrase family.</text>
</comment>
<comment type="caution">
    <text evidence="9">The sequence shown here is derived from an EMBL/GenBank/DDBJ whole genome shotgun (WGS) entry which is preliminary data.</text>
</comment>
<dbReference type="InterPro" id="IPR044068">
    <property type="entry name" value="CB"/>
</dbReference>
<dbReference type="GO" id="GO:0015074">
    <property type="term" value="P:DNA integration"/>
    <property type="evidence" value="ECO:0007669"/>
    <property type="project" value="UniProtKB-KW"/>
</dbReference>
<dbReference type="Gene3D" id="1.10.150.130">
    <property type="match status" value="1"/>
</dbReference>
<comment type="function">
    <text evidence="1">Site-specific tyrosine recombinase, which acts by catalyzing the cutting and rejoining of the recombining DNA molecules.</text>
</comment>
<evidence type="ECO:0000256" key="5">
    <source>
        <dbReference type="ARBA" id="ARBA00023172"/>
    </source>
</evidence>
<dbReference type="PROSITE" id="PS51900">
    <property type="entry name" value="CB"/>
    <property type="match status" value="1"/>
</dbReference>
<dbReference type="Gene3D" id="3.30.160.60">
    <property type="entry name" value="Classic Zinc Finger"/>
    <property type="match status" value="1"/>
</dbReference>
<dbReference type="EMBL" id="QGQD01000096">
    <property type="protein sequence ID" value="TLC98438.1"/>
    <property type="molecule type" value="Genomic_DNA"/>
</dbReference>
<feature type="domain" description="Core-binding (CB)" evidence="8">
    <location>
        <begin position="65"/>
        <end position="148"/>
    </location>
</feature>
<keyword evidence="10" id="KW-1185">Reference proteome</keyword>
<dbReference type="CDD" id="cd01189">
    <property type="entry name" value="INT_ICEBs1_C_like"/>
    <property type="match status" value="1"/>
</dbReference>
<dbReference type="Pfam" id="PF00589">
    <property type="entry name" value="Phage_integrase"/>
    <property type="match status" value="1"/>
</dbReference>
<dbReference type="Proteomes" id="UP000306509">
    <property type="component" value="Unassembled WGS sequence"/>
</dbReference>
<evidence type="ECO:0000259" key="8">
    <source>
        <dbReference type="PROSITE" id="PS51900"/>
    </source>
</evidence>
<dbReference type="InterPro" id="IPR010998">
    <property type="entry name" value="Integrase_recombinase_N"/>
</dbReference>
<protein>
    <submittedName>
        <fullName evidence="9">Integrase</fullName>
    </submittedName>
</protein>
<dbReference type="PROSITE" id="PS51898">
    <property type="entry name" value="TYR_RECOMBINASE"/>
    <property type="match status" value="1"/>
</dbReference>
<feature type="domain" description="Tyr recombinase" evidence="7">
    <location>
        <begin position="169"/>
        <end position="390"/>
    </location>
</feature>
<sequence>MGKNLKGKELGVGFTQRQDGRYECKVTVNGKRRTFYNRNLSNLRKTVNNVKYEADHGLNGNYEKITLNDWQKIWRETYKVGHVKASTLEKYDKTYRTYIKEELGHLLLKDIKPALIQSFINQLDNNGLSSSIIQLNRSLLSNMISFAVQEDLVLKNPCCNLQIPKKTKNVRRALSQDEQNKFLRECKLSSSYYPVFFTALTTGMRINEILGLTWADISFKNSTISVNKTLVLNEKSKFSFQTPKTIKSKRIIPMNSELKKFLANHKINQNNLKAEHPERWKPLDMEYANDLIFTTRSARPISSLNVNSGIKRIVNSMNNKENKLAKEESREAILIDAFTTHSLRHTFATRCFELRIDPKIVQELLGHSNISMTMNIYTHLTESAKRAAMEKIQVS</sequence>
<dbReference type="PANTHER" id="PTHR30349:SF41">
    <property type="entry name" value="INTEGRASE_RECOMBINASE PROTEIN MJ0367-RELATED"/>
    <property type="match status" value="1"/>
</dbReference>
<evidence type="ECO:0000313" key="10">
    <source>
        <dbReference type="Proteomes" id="UP000306509"/>
    </source>
</evidence>
<dbReference type="InterPro" id="IPR004107">
    <property type="entry name" value="Integrase_SAM-like_N"/>
</dbReference>
<evidence type="ECO:0000256" key="2">
    <source>
        <dbReference type="ARBA" id="ARBA00008857"/>
    </source>
</evidence>